<proteinExistence type="predicted"/>
<dbReference type="GO" id="GO:0080025">
    <property type="term" value="F:phosphatidylinositol-3,5-bisphosphate binding"/>
    <property type="evidence" value="ECO:0007669"/>
    <property type="project" value="TreeGrafter"/>
</dbReference>
<comment type="caution">
    <text evidence="1">The sequence shown here is derived from an EMBL/GenBank/DDBJ whole genome shotgun (WGS) entry which is preliminary data.</text>
</comment>
<accession>A0A836JP38</accession>
<dbReference type="GO" id="GO:0043325">
    <property type="term" value="F:phosphatidylinositol-3,4-bisphosphate binding"/>
    <property type="evidence" value="ECO:0007669"/>
    <property type="project" value="TreeGrafter"/>
</dbReference>
<organism evidence="1 2">
    <name type="scientific">Acromyrmex heyeri</name>
    <dbReference type="NCBI Taxonomy" id="230685"/>
    <lineage>
        <taxon>Eukaryota</taxon>
        <taxon>Metazoa</taxon>
        <taxon>Ecdysozoa</taxon>
        <taxon>Arthropoda</taxon>
        <taxon>Hexapoda</taxon>
        <taxon>Insecta</taxon>
        <taxon>Pterygota</taxon>
        <taxon>Neoptera</taxon>
        <taxon>Endopterygota</taxon>
        <taxon>Hymenoptera</taxon>
        <taxon>Apocrita</taxon>
        <taxon>Aculeata</taxon>
        <taxon>Formicoidea</taxon>
        <taxon>Formicidae</taxon>
        <taxon>Myrmicinae</taxon>
        <taxon>Acromyrmex</taxon>
    </lineage>
</organism>
<dbReference type="PANTHER" id="PTHR46607">
    <property type="entry name" value="SEC14 DOMAIN AND SPECTRIN REPEAT-CONTAINING PROTEIN 1"/>
    <property type="match status" value="1"/>
</dbReference>
<name>A0A836JP38_9HYME</name>
<dbReference type="SUPFAM" id="SSF46966">
    <property type="entry name" value="Spectrin repeat"/>
    <property type="match status" value="1"/>
</dbReference>
<feature type="non-terminal residue" evidence="1">
    <location>
        <position position="384"/>
    </location>
</feature>
<sequence length="384" mass="44418">RNLVSSMSRESSKDILDTIKGIHKLLDSIELKQMDIENSWTEMERNLDTARVIENLEQGVSSVTDWILGPADVMLNSCCQVGFDVSSSEELRRQHEKIELQCRETYGRYAELLHKIDSLPKSKLPEDLKSQRDFMDFVCRSFASRLERRRNVLITSQRFFRLVSEYFDKTSEVFEQLVMGNRNYNFSQASIKLLTLEKSQTILGKGDSLAVKWLNDLFNVLLRNHMEVGCNVKEIQLQKEEHQSFQETAKGTYEYGGQLVNGARVLRLSCRISLEGNANLSSKLRHAWRQFRSVSQEQLTRLRVCAVFHRNVEDHCTGLQNLAETVMALYHSAKDKDVAAKARIKESIRDILDNREKLLLEVGRMVRLGRLLKTRLKEPLHNQP</sequence>
<dbReference type="GO" id="GO:0005546">
    <property type="term" value="F:phosphatidylinositol-4,5-bisphosphate binding"/>
    <property type="evidence" value="ECO:0007669"/>
    <property type="project" value="TreeGrafter"/>
</dbReference>
<dbReference type="Proteomes" id="UP000670152">
    <property type="component" value="Unassembled WGS sequence"/>
</dbReference>
<evidence type="ECO:0000313" key="1">
    <source>
        <dbReference type="EMBL" id="KAG5320938.1"/>
    </source>
</evidence>
<reference evidence="1 2" key="1">
    <citation type="submission" date="2020-02" db="EMBL/GenBank/DDBJ databases">
        <title>Relaxed selection underlies rapid genomic changes in the transitions from sociality to social parasitism in ants.</title>
        <authorList>
            <person name="Bi X."/>
        </authorList>
    </citation>
    <scope>NUCLEOTIDE SEQUENCE [LARGE SCALE GENOMIC DNA]</scope>
    <source>
        <strain evidence="1">BGI-DK2014b</strain>
        <tissue evidence="1">Whole body</tissue>
    </source>
</reference>
<dbReference type="GO" id="GO:0010314">
    <property type="term" value="F:phosphatidylinositol-5-phosphate binding"/>
    <property type="evidence" value="ECO:0007669"/>
    <property type="project" value="TreeGrafter"/>
</dbReference>
<dbReference type="GO" id="GO:0032266">
    <property type="term" value="F:phosphatidylinositol-3-phosphate binding"/>
    <property type="evidence" value="ECO:0007669"/>
    <property type="project" value="TreeGrafter"/>
</dbReference>
<protein>
    <submittedName>
        <fullName evidence="1">SES1B protein</fullName>
    </submittedName>
</protein>
<keyword evidence="2" id="KW-1185">Reference proteome</keyword>
<dbReference type="OrthoDB" id="2152335at2759"/>
<gene>
    <name evidence="1" type="primary">Sestd1b</name>
    <name evidence="1" type="ORF">G6Z77_0002567</name>
</gene>
<dbReference type="PANTHER" id="PTHR46607:SF1">
    <property type="entry name" value="SEC14 DOMAIN AND SPECTRIN REPEAT-CONTAINING PROTEIN 1"/>
    <property type="match status" value="1"/>
</dbReference>
<dbReference type="EMBL" id="JAANIB010009931">
    <property type="protein sequence ID" value="KAG5320938.1"/>
    <property type="molecule type" value="Genomic_DNA"/>
</dbReference>
<evidence type="ECO:0000313" key="2">
    <source>
        <dbReference type="Proteomes" id="UP000670152"/>
    </source>
</evidence>
<dbReference type="AlphaFoldDB" id="A0A836JP38"/>
<dbReference type="Gene3D" id="1.20.58.60">
    <property type="match status" value="1"/>
</dbReference>
<feature type="non-terminal residue" evidence="1">
    <location>
        <position position="1"/>
    </location>
</feature>
<dbReference type="GO" id="GO:0070273">
    <property type="term" value="F:phosphatidylinositol-4-phosphate binding"/>
    <property type="evidence" value="ECO:0007669"/>
    <property type="project" value="TreeGrafter"/>
</dbReference>